<feature type="region of interest" description="Disordered" evidence="1">
    <location>
        <begin position="1"/>
        <end position="24"/>
    </location>
</feature>
<accession>A0A1X6PB49</accession>
<feature type="compositionally biased region" description="Low complexity" evidence="1">
    <location>
        <begin position="351"/>
        <end position="365"/>
    </location>
</feature>
<dbReference type="AlphaFoldDB" id="A0A1X6PB49"/>
<evidence type="ECO:0000256" key="1">
    <source>
        <dbReference type="SAM" id="MobiDB-lite"/>
    </source>
</evidence>
<feature type="region of interest" description="Disordered" evidence="1">
    <location>
        <begin position="377"/>
        <end position="404"/>
    </location>
</feature>
<feature type="compositionally biased region" description="Low complexity" evidence="1">
    <location>
        <begin position="378"/>
        <end position="396"/>
    </location>
</feature>
<evidence type="ECO:0000313" key="2">
    <source>
        <dbReference type="EMBL" id="OSX78078.1"/>
    </source>
</evidence>
<reference evidence="2 3" key="1">
    <citation type="submission" date="2017-03" db="EMBL/GenBank/DDBJ databases">
        <title>WGS assembly of Porphyra umbilicalis.</title>
        <authorList>
            <person name="Brawley S.H."/>
            <person name="Blouin N.A."/>
            <person name="Ficko-Blean E."/>
            <person name="Wheeler G.L."/>
            <person name="Lohr M."/>
            <person name="Goodson H.V."/>
            <person name="Jenkins J.W."/>
            <person name="Blaby-Haas C.E."/>
            <person name="Helliwell K.E."/>
            <person name="Chan C."/>
            <person name="Marriage T."/>
            <person name="Bhattacharya D."/>
            <person name="Klein A.S."/>
            <person name="Badis Y."/>
            <person name="Brodie J."/>
            <person name="Cao Y."/>
            <person name="Collen J."/>
            <person name="Dittami S.M."/>
            <person name="Gachon C.M."/>
            <person name="Green B.R."/>
            <person name="Karpowicz S."/>
            <person name="Kim J.W."/>
            <person name="Kudahl U."/>
            <person name="Lin S."/>
            <person name="Michel G."/>
            <person name="Mittag M."/>
            <person name="Olson B.J."/>
            <person name="Pangilinan J."/>
            <person name="Peng Y."/>
            <person name="Qiu H."/>
            <person name="Shu S."/>
            <person name="Singer J.T."/>
            <person name="Smith A.G."/>
            <person name="Sprecher B.N."/>
            <person name="Wagner V."/>
            <person name="Wang W."/>
            <person name="Wang Z.-Y."/>
            <person name="Yan J."/>
            <person name="Yarish C."/>
            <person name="Zoeuner-Riek S."/>
            <person name="Zhuang Y."/>
            <person name="Zou Y."/>
            <person name="Lindquist E.A."/>
            <person name="Grimwood J."/>
            <person name="Barry K."/>
            <person name="Rokhsar D.S."/>
            <person name="Schmutz J."/>
            <person name="Stiller J.W."/>
            <person name="Grossman A.R."/>
            <person name="Prochnik S.E."/>
        </authorList>
    </citation>
    <scope>NUCLEOTIDE SEQUENCE [LARGE SCALE GENOMIC DNA]</scope>
    <source>
        <strain evidence="2">4086291</strain>
    </source>
</reference>
<feature type="region of interest" description="Disordered" evidence="1">
    <location>
        <begin position="418"/>
        <end position="460"/>
    </location>
</feature>
<proteinExistence type="predicted"/>
<feature type="region of interest" description="Disordered" evidence="1">
    <location>
        <begin position="272"/>
        <end position="312"/>
    </location>
</feature>
<feature type="region of interest" description="Disordered" evidence="1">
    <location>
        <begin position="350"/>
        <end position="369"/>
    </location>
</feature>
<feature type="region of interest" description="Disordered" evidence="1">
    <location>
        <begin position="206"/>
        <end position="237"/>
    </location>
</feature>
<protein>
    <submittedName>
        <fullName evidence="2">Uncharacterized protein</fullName>
    </submittedName>
</protein>
<dbReference type="EMBL" id="KV918821">
    <property type="protein sequence ID" value="OSX78078.1"/>
    <property type="molecule type" value="Genomic_DNA"/>
</dbReference>
<feature type="region of interest" description="Disordered" evidence="1">
    <location>
        <begin position="41"/>
        <end position="82"/>
    </location>
</feature>
<dbReference type="Proteomes" id="UP000218209">
    <property type="component" value="Unassembled WGS sequence"/>
</dbReference>
<name>A0A1X6PB49_PORUM</name>
<evidence type="ECO:0000313" key="3">
    <source>
        <dbReference type="Proteomes" id="UP000218209"/>
    </source>
</evidence>
<sequence length="876" mass="92241">MASPTKSVPMSGGVAPRSSAKRTADEVVIDVDALLTAEVISSPSGKGKGPAKVARFNEPIDVDNPDTWVTPVPSSAGGPSGDIASQEYKDGLSTQERKCNDNGWTLPSGAVETADAASVGDEPPAAGEMYAAVGVPAFVAVPAAGNTHASGAAPVVGAVRGSRITAGRSKFDSKAVRASLSNRFRTNKFTNKFVRRAAVMTVVPAPRMVAGPPTPPQSRSTSDGGASYSEDGSGEDCDLDAVAEADVARGGAKDSADGAADADFNFNVEVFSSSGTAGQQPPPAPVRSTTPTSGAPASHVGELPAEAPPVQPTAEALASQLAARSCSPRILTAAFWMPDAQAVRATAHASGAGLPPIAPPAARRGVSMSGTARSALERVVSPSLPRSLPTTLPPVADAEDASSSDMDDDALVAAYITPPASPLPASGAESPARARRSLGKRRRDDHSRTARPAAAGAASSRDLEIEPLSLALHDVHKALRNGFSSVRRQLTRLRGELVFVKSQSASTLRRIDSIAAAADGRESGSRVVLERLEVLDRTVHNPGERLTTAGTQAPNLDGASGNSVELVAVIKELFLEALMKEIRTASSSSRVYPSAETINTLLIGAAAKVMDVSEEVAVKKVQDKMMLPVRKPAKGLALSIAYQYIKRVFWHLNGSLSSVAVSTFLKRTHALKNIGSWSTPSAPSTRRVLQQSPEECMGLLQAYSFVKDAHGRLAMLDVLANFLAELEATESMVTWMGPNNAIRVIRCVYGHFANVSFRVSGPSRCFFCWHVLYTHSSQVRTYLRNRAKLPSLLGGTGALNLGNKALFERELFLLHDVLPKDPDVHDGLQLIDGADPSRHVISVAPVVPAPPRPPRRPQPVLFPQLLVSHLSALFYR</sequence>
<feature type="compositionally biased region" description="Low complexity" evidence="1">
    <location>
        <begin position="450"/>
        <end position="460"/>
    </location>
</feature>
<keyword evidence="3" id="KW-1185">Reference proteome</keyword>
<organism evidence="2 3">
    <name type="scientific">Porphyra umbilicalis</name>
    <name type="common">Purple laver</name>
    <name type="synonym">Red alga</name>
    <dbReference type="NCBI Taxonomy" id="2786"/>
    <lineage>
        <taxon>Eukaryota</taxon>
        <taxon>Rhodophyta</taxon>
        <taxon>Bangiophyceae</taxon>
        <taxon>Bangiales</taxon>
        <taxon>Bangiaceae</taxon>
        <taxon>Porphyra</taxon>
    </lineage>
</organism>
<gene>
    <name evidence="2" type="ORF">BU14_0121s0006</name>
</gene>